<organism evidence="4">
    <name type="scientific">marine metagenome</name>
    <dbReference type="NCBI Taxonomy" id="408172"/>
    <lineage>
        <taxon>unclassified sequences</taxon>
        <taxon>metagenomes</taxon>
        <taxon>ecological metagenomes</taxon>
    </lineage>
</organism>
<keyword evidence="2" id="KW-0378">Hydrolase</keyword>
<reference evidence="4" key="1">
    <citation type="submission" date="2018-05" db="EMBL/GenBank/DDBJ databases">
        <authorList>
            <person name="Lanie J.A."/>
            <person name="Ng W.-L."/>
            <person name="Kazmierczak K.M."/>
            <person name="Andrzejewski T.M."/>
            <person name="Davidsen T.M."/>
            <person name="Wayne K.J."/>
            <person name="Tettelin H."/>
            <person name="Glass J.I."/>
            <person name="Rusch D."/>
            <person name="Podicherti R."/>
            <person name="Tsui H.-C.T."/>
            <person name="Winkler M.E."/>
        </authorList>
    </citation>
    <scope>NUCLEOTIDE SEQUENCE</scope>
</reference>
<dbReference type="InterPro" id="IPR050955">
    <property type="entry name" value="Plant_Biomass_Hydrol_Est"/>
</dbReference>
<dbReference type="EMBL" id="UINC01004836">
    <property type="protein sequence ID" value="SVA17204.1"/>
    <property type="molecule type" value="Genomic_DNA"/>
</dbReference>
<dbReference type="AlphaFoldDB" id="A0A381TN41"/>
<dbReference type="SUPFAM" id="SSF53474">
    <property type="entry name" value="alpha/beta-Hydrolases"/>
    <property type="match status" value="1"/>
</dbReference>
<keyword evidence="1" id="KW-0732">Signal</keyword>
<dbReference type="PROSITE" id="PS51257">
    <property type="entry name" value="PROKAR_LIPOPROTEIN"/>
    <property type="match status" value="1"/>
</dbReference>
<dbReference type="InterPro" id="IPR029058">
    <property type="entry name" value="AB_hydrolase_fold"/>
</dbReference>
<dbReference type="InterPro" id="IPR003140">
    <property type="entry name" value="PLipase/COase/thioEstase"/>
</dbReference>
<accession>A0A381TN41</accession>
<dbReference type="PANTHER" id="PTHR43037">
    <property type="entry name" value="UNNAMED PRODUCT-RELATED"/>
    <property type="match status" value="1"/>
</dbReference>
<feature type="domain" description="Phospholipase/carboxylesterase/thioesterase" evidence="3">
    <location>
        <begin position="161"/>
        <end position="287"/>
    </location>
</feature>
<evidence type="ECO:0000259" key="3">
    <source>
        <dbReference type="Pfam" id="PF02230"/>
    </source>
</evidence>
<dbReference type="Pfam" id="PF02230">
    <property type="entry name" value="Abhydrolase_2"/>
    <property type="match status" value="1"/>
</dbReference>
<gene>
    <name evidence="4" type="ORF">METZ01_LOCUS70058</name>
</gene>
<dbReference type="PANTHER" id="PTHR43037:SF5">
    <property type="entry name" value="FERULOYL ESTERASE"/>
    <property type="match status" value="1"/>
</dbReference>
<name>A0A381TN41_9ZZZZ</name>
<evidence type="ECO:0000256" key="2">
    <source>
        <dbReference type="ARBA" id="ARBA00022801"/>
    </source>
</evidence>
<sequence>MKLKNIFLIILFSASCSTGIESGPKQITYDIKTDIDLFLSTNDSDVEVQVLQRLKSQKVSHKAIKTLLRQRTKPVGEKRGLLTGLKFNSNGKDYSYALYYPETAPKTSPLPVVIVLHGMGGNSDVTAAKWAERLNREFIVICPSYPMGAWWARPAEEMVLALMDQVRSQYNVDDNRVFLAGLSNGAIGVYTIGMFYPDRFAGLIPIAGSITPRFMNFLINLRNTPIYMIQGAHDPIFPIQLSRRVNQILSDMRYPVVYREHGEKGMAHGGHFLPKNEIPDLLEWIKKQKRNLNPTIVRMTRENNHLGMIHWARLKKGKNLASLELPGPESPKPNNRNGKIATLFVERKGENRFEVMGENLVEYDLFFNTETVDFDKTVIITTQKIQNQNNKLVAGEKKTSYQNKVKKDLAVLLYGYKQLRDPYRLYDAKVNILLETTLVRSLP</sequence>
<evidence type="ECO:0000256" key="1">
    <source>
        <dbReference type="ARBA" id="ARBA00022729"/>
    </source>
</evidence>
<protein>
    <recommendedName>
        <fullName evidence="3">Phospholipase/carboxylesterase/thioesterase domain-containing protein</fullName>
    </recommendedName>
</protein>
<evidence type="ECO:0000313" key="4">
    <source>
        <dbReference type="EMBL" id="SVA17204.1"/>
    </source>
</evidence>
<dbReference type="GO" id="GO:0016787">
    <property type="term" value="F:hydrolase activity"/>
    <property type="evidence" value="ECO:0007669"/>
    <property type="project" value="UniProtKB-KW"/>
</dbReference>
<dbReference type="Gene3D" id="3.40.50.1820">
    <property type="entry name" value="alpha/beta hydrolase"/>
    <property type="match status" value="1"/>
</dbReference>
<proteinExistence type="predicted"/>